<evidence type="ECO:0000313" key="2">
    <source>
        <dbReference type="Proteomes" id="UP000264006"/>
    </source>
</evidence>
<organism evidence="1 2">
    <name type="scientific">Euzebya pacifica</name>
    <dbReference type="NCBI Taxonomy" id="1608957"/>
    <lineage>
        <taxon>Bacteria</taxon>
        <taxon>Bacillati</taxon>
        <taxon>Actinomycetota</taxon>
        <taxon>Nitriliruptoria</taxon>
        <taxon>Euzebyales</taxon>
    </lineage>
</organism>
<dbReference type="EMBL" id="CP031165">
    <property type="protein sequence ID" value="AXV09372.1"/>
    <property type="molecule type" value="Genomic_DNA"/>
</dbReference>
<dbReference type="RefSeq" id="WP_114593566.1">
    <property type="nucleotide sequence ID" value="NZ_CAXIBR010000083.1"/>
</dbReference>
<accession>A0A346Y4H5</accession>
<dbReference type="KEGG" id="euz:DVS28_a4711"/>
<name>A0A346Y4H5_9ACTN</name>
<reference evidence="1 2" key="1">
    <citation type="submission" date="2018-09" db="EMBL/GenBank/DDBJ databases">
        <title>Complete genome sequence of Euzebya sp. DY32-46 isolated from seawater of Pacific Ocean.</title>
        <authorList>
            <person name="Xu L."/>
            <person name="Wu Y.-H."/>
            <person name="Xu X.-W."/>
        </authorList>
    </citation>
    <scope>NUCLEOTIDE SEQUENCE [LARGE SCALE GENOMIC DNA]</scope>
    <source>
        <strain evidence="1 2">DY32-46</strain>
    </source>
</reference>
<proteinExistence type="predicted"/>
<dbReference type="OrthoDB" id="5244184at2"/>
<dbReference type="Proteomes" id="UP000264006">
    <property type="component" value="Chromosome"/>
</dbReference>
<dbReference type="AlphaFoldDB" id="A0A346Y4H5"/>
<evidence type="ECO:0000313" key="1">
    <source>
        <dbReference type="EMBL" id="AXV09372.1"/>
    </source>
</evidence>
<protein>
    <submittedName>
        <fullName evidence="1">Uncharacterized protein</fullName>
    </submittedName>
</protein>
<gene>
    <name evidence="1" type="ORF">DVS28_a4711</name>
</gene>
<keyword evidence="2" id="KW-1185">Reference proteome</keyword>
<sequence>MEPKIRVWLDENRSLIHHASASQVENLTVTEADGTTDCGLTGRMHLVHHENVDMGKLCPGCQAVSGVRPALAGQDLGPV</sequence>